<dbReference type="GO" id="GO:0003677">
    <property type="term" value="F:DNA binding"/>
    <property type="evidence" value="ECO:0007669"/>
    <property type="project" value="UniProtKB-KW"/>
</dbReference>
<dbReference type="Proteomes" id="UP000181936">
    <property type="component" value="Chromosome"/>
</dbReference>
<organism evidence="3 4">
    <name type="scientific">Bacillus weihaiensis</name>
    <dbReference type="NCBI Taxonomy" id="1547283"/>
    <lineage>
        <taxon>Bacteria</taxon>
        <taxon>Bacillati</taxon>
        <taxon>Bacillota</taxon>
        <taxon>Bacilli</taxon>
        <taxon>Bacillales</taxon>
        <taxon>Bacillaceae</taxon>
        <taxon>Bacillus</taxon>
    </lineage>
</organism>
<gene>
    <name evidence="3" type="ORF">A9C19_16405</name>
</gene>
<feature type="domain" description="HTH cro/C1-type" evidence="2">
    <location>
        <begin position="13"/>
        <end position="67"/>
    </location>
</feature>
<evidence type="ECO:0000256" key="1">
    <source>
        <dbReference type="ARBA" id="ARBA00023125"/>
    </source>
</evidence>
<dbReference type="PROSITE" id="PS50943">
    <property type="entry name" value="HTH_CROC1"/>
    <property type="match status" value="1"/>
</dbReference>
<accession>A0A1L3MV24</accession>
<dbReference type="SUPFAM" id="SSF47413">
    <property type="entry name" value="lambda repressor-like DNA-binding domains"/>
    <property type="match status" value="1"/>
</dbReference>
<dbReference type="RefSeq" id="WP_072580999.1">
    <property type="nucleotide sequence ID" value="NZ_CP016020.1"/>
</dbReference>
<sequence>MGFKETGYLNNRLAILRAEKKWSQKHVADQIGVSRQTIISLENNRYSPSLKLAFEIAHLFEVDINEVFQYMTKEEIK</sequence>
<name>A0A1L3MV24_9BACI</name>
<protein>
    <submittedName>
        <fullName evidence="3">Transcriptional regulator</fullName>
    </submittedName>
</protein>
<dbReference type="STRING" id="1547283.A9C19_16405"/>
<dbReference type="AlphaFoldDB" id="A0A1L3MV24"/>
<dbReference type="PANTHER" id="PTHR46558">
    <property type="entry name" value="TRACRIPTIONAL REGULATORY PROTEIN-RELATED-RELATED"/>
    <property type="match status" value="1"/>
</dbReference>
<dbReference type="SMART" id="SM00530">
    <property type="entry name" value="HTH_XRE"/>
    <property type="match status" value="1"/>
</dbReference>
<dbReference type="Pfam" id="PF01381">
    <property type="entry name" value="HTH_3"/>
    <property type="match status" value="1"/>
</dbReference>
<dbReference type="InterPro" id="IPR001387">
    <property type="entry name" value="Cro/C1-type_HTH"/>
</dbReference>
<proteinExistence type="predicted"/>
<reference evidence="3 4" key="1">
    <citation type="journal article" date="2016" name="Sci. Rep.">
        <title>Complete genome sequence and transcriptomic analysis of a novel marine strain Bacillus weihaiensis reveals the mechanism of brown algae degradation.</title>
        <authorList>
            <person name="Zhu Y."/>
            <person name="Chen P."/>
            <person name="Bao Y."/>
            <person name="Men Y."/>
            <person name="Zeng Y."/>
            <person name="Yang J."/>
            <person name="Sun J."/>
            <person name="Sun Y."/>
        </authorList>
    </citation>
    <scope>NUCLEOTIDE SEQUENCE [LARGE SCALE GENOMIC DNA]</scope>
    <source>
        <strain evidence="3 4">Alg07</strain>
    </source>
</reference>
<keyword evidence="4" id="KW-1185">Reference proteome</keyword>
<evidence type="ECO:0000313" key="4">
    <source>
        <dbReference type="Proteomes" id="UP000181936"/>
    </source>
</evidence>
<keyword evidence="1" id="KW-0238">DNA-binding</keyword>
<evidence type="ECO:0000259" key="2">
    <source>
        <dbReference type="PROSITE" id="PS50943"/>
    </source>
</evidence>
<dbReference type="EMBL" id="CP016020">
    <property type="protein sequence ID" value="APH06197.1"/>
    <property type="molecule type" value="Genomic_DNA"/>
</dbReference>
<dbReference type="OrthoDB" id="9808239at2"/>
<dbReference type="CDD" id="cd00093">
    <property type="entry name" value="HTH_XRE"/>
    <property type="match status" value="1"/>
</dbReference>
<dbReference type="KEGG" id="bwh:A9C19_16405"/>
<dbReference type="PANTHER" id="PTHR46558:SF4">
    <property type="entry name" value="DNA-BIDING PHAGE PROTEIN"/>
    <property type="match status" value="1"/>
</dbReference>
<evidence type="ECO:0000313" key="3">
    <source>
        <dbReference type="EMBL" id="APH06197.1"/>
    </source>
</evidence>
<dbReference type="InterPro" id="IPR010982">
    <property type="entry name" value="Lambda_DNA-bd_dom_sf"/>
</dbReference>
<dbReference type="Gene3D" id="1.10.260.40">
    <property type="entry name" value="lambda repressor-like DNA-binding domains"/>
    <property type="match status" value="1"/>
</dbReference>